<evidence type="ECO:0000256" key="3">
    <source>
        <dbReference type="SAM" id="Phobius"/>
    </source>
</evidence>
<keyword evidence="3" id="KW-0472">Membrane</keyword>
<comment type="subcellular location">
    <subcellularLocation>
        <location evidence="1">Cell envelope</location>
    </subcellularLocation>
</comment>
<keyword evidence="3" id="KW-0812">Transmembrane</keyword>
<feature type="transmembrane region" description="Helical" evidence="3">
    <location>
        <begin position="884"/>
        <end position="902"/>
    </location>
</feature>
<evidence type="ECO:0000313" key="4">
    <source>
        <dbReference type="EMBL" id="VYT36905.1"/>
    </source>
</evidence>
<dbReference type="GO" id="GO:0030313">
    <property type="term" value="C:cell envelope"/>
    <property type="evidence" value="ECO:0007669"/>
    <property type="project" value="UniProtKB-SubCell"/>
</dbReference>
<feature type="compositionally biased region" description="Polar residues" evidence="2">
    <location>
        <begin position="862"/>
        <end position="876"/>
    </location>
</feature>
<protein>
    <submittedName>
        <fullName evidence="4">Listeria-Bacteroides repeat domain (List_Bact_rpt)</fullName>
    </submittedName>
</protein>
<evidence type="ECO:0000256" key="2">
    <source>
        <dbReference type="SAM" id="MobiDB-lite"/>
    </source>
</evidence>
<feature type="compositionally biased region" description="Basic and acidic residues" evidence="2">
    <location>
        <begin position="763"/>
        <end position="776"/>
    </location>
</feature>
<organism evidence="4">
    <name type="scientific">Anaerostipes caccae</name>
    <dbReference type="NCBI Taxonomy" id="105841"/>
    <lineage>
        <taxon>Bacteria</taxon>
        <taxon>Bacillati</taxon>
        <taxon>Bacillota</taxon>
        <taxon>Clostridia</taxon>
        <taxon>Lachnospirales</taxon>
        <taxon>Lachnospiraceae</taxon>
        <taxon>Anaerostipes</taxon>
    </lineage>
</organism>
<dbReference type="RefSeq" id="WP_006566010.1">
    <property type="nucleotide sequence ID" value="NZ_BAABZP010000001.1"/>
</dbReference>
<reference evidence="4" key="1">
    <citation type="submission" date="2019-11" db="EMBL/GenBank/DDBJ databases">
        <authorList>
            <person name="Feng L."/>
        </authorList>
    </citation>
    <scope>NUCLEOTIDE SEQUENCE</scope>
    <source>
        <strain evidence="4">AcaccaeLFYP115</strain>
    </source>
</reference>
<feature type="compositionally biased region" description="Basic residues" evidence="2">
    <location>
        <begin position="837"/>
        <end position="848"/>
    </location>
</feature>
<feature type="region of interest" description="Disordered" evidence="2">
    <location>
        <begin position="807"/>
        <end position="876"/>
    </location>
</feature>
<name>A0A6N2W2Y4_9FIRM</name>
<accession>A0A6N2W2Y4</accession>
<dbReference type="AlphaFoldDB" id="A0A6N2W2Y4"/>
<dbReference type="Gene3D" id="2.60.40.4270">
    <property type="entry name" value="Listeria-Bacteroides repeat domain"/>
    <property type="match status" value="1"/>
</dbReference>
<feature type="compositionally biased region" description="Basic and acidic residues" evidence="2">
    <location>
        <begin position="746"/>
        <end position="756"/>
    </location>
</feature>
<sequence>MDVSKGDIVITATGATGGGLEEDESELNPEGYRITGTTEDYNVTVERGVTTNLTLDNVDITCAKQTAGVTTNIKLDCINVSHANVTMILIGKNRLICYAGDTWDSPGGNTGNALAKDGMDGELTIKCQKAGQKGHKCDDNCGSLYAEGNRDLFHAGAIGSTRRSSNNSSEAGFCNFTIEGGNIEALGGKHSPGLGGACCATRIAKKSAKNIRITGGNVKAKGNFSCAGLGAGLQCELDGLYISGGVVEAEGGENAPGIGSIDYPSKNITISGGDTVVTAIGDEASGKPGIGTVSSTITNVFAAPNPGYQGYIQDGTGLNPEEYNFTAESPFPTNSNIVVGKFYTKVYFGPYRDENTVDNTTKEQIGANNIISKSGGTAFTEEQLKILSKVTGKKKDGTEYLLEELSVADKAQMEAVNHAKIKNETGEFLLTFQTSAGTEVQITVYLKEQGSDGVEYDPQDPTSVLGADNFAKETGGTEWTEDDVKQFAELKGKDSDGNDIALDDFSLNQEQLDKINSAKTAGKAGEFDLKFTDPEGNSVTVTVTLTGEFDQITENPDNHEIIKAQNVISRTGGKGFTEKQLKDLSLLRAVDEHGNEIQKDKLSLSESVQLERINKAKEDGKTGEFPLTFTTENGTEVVIKVFLRDEGTDGTDHRSGSASIAANHASHETGGDAFSKDEIITLCDVKGKNQYGDSIPVNADEKQMETINRAKQAGKTGVFPMTFSMSDGTSVTVKVTLTGEHKVVFDPSGGDHKPEDQLVTGGEKIERPSDPKRDGYTFEGWYYTDENGKEQKWDFNDSLNQGIELKAKWTKEREASKSTEQTKDPKKEPPASDKKQASKKKPSKKKSDKKTEQLPEWGQYQMKGSGNGNQNGELSETSDIKTPFVILILLIASGSISAGLMFRNYNRRK</sequence>
<feature type="region of interest" description="Disordered" evidence="2">
    <location>
        <begin position="648"/>
        <end position="669"/>
    </location>
</feature>
<feature type="region of interest" description="Disordered" evidence="2">
    <location>
        <begin position="746"/>
        <end position="776"/>
    </location>
</feature>
<feature type="compositionally biased region" description="Basic and acidic residues" evidence="2">
    <location>
        <begin position="807"/>
        <end position="836"/>
    </location>
</feature>
<dbReference type="InterPro" id="IPR013378">
    <property type="entry name" value="InlB-like_B-rpt"/>
</dbReference>
<gene>
    <name evidence="4" type="ORF">ACLFYP115_03043</name>
</gene>
<keyword evidence="3" id="KW-1133">Transmembrane helix</keyword>
<dbReference type="EMBL" id="CACRSQ010000007">
    <property type="protein sequence ID" value="VYT36905.1"/>
    <property type="molecule type" value="Genomic_DNA"/>
</dbReference>
<dbReference type="Pfam" id="PF09479">
    <property type="entry name" value="Flg_new"/>
    <property type="match status" value="1"/>
</dbReference>
<evidence type="ECO:0000256" key="1">
    <source>
        <dbReference type="ARBA" id="ARBA00004196"/>
    </source>
</evidence>
<dbReference type="NCBIfam" id="TIGR02543">
    <property type="entry name" value="List_Bact_rpt"/>
    <property type="match status" value="1"/>
</dbReference>
<dbReference type="InterPro" id="IPR042229">
    <property type="entry name" value="Listeria/Bacterioides_rpt_sf"/>
</dbReference>
<proteinExistence type="predicted"/>